<dbReference type="SUPFAM" id="SSF103473">
    <property type="entry name" value="MFS general substrate transporter"/>
    <property type="match status" value="1"/>
</dbReference>
<keyword evidence="3" id="KW-1003">Cell membrane</keyword>
<feature type="transmembrane region" description="Helical" evidence="7">
    <location>
        <begin position="427"/>
        <end position="447"/>
    </location>
</feature>
<feature type="transmembrane region" description="Helical" evidence="7">
    <location>
        <begin position="202"/>
        <end position="221"/>
    </location>
</feature>
<protein>
    <submittedName>
        <fullName evidence="8">MFS transporter</fullName>
    </submittedName>
</protein>
<evidence type="ECO:0000256" key="2">
    <source>
        <dbReference type="ARBA" id="ARBA00022448"/>
    </source>
</evidence>
<proteinExistence type="predicted"/>
<feature type="transmembrane region" description="Helical" evidence="7">
    <location>
        <begin position="399"/>
        <end position="421"/>
    </location>
</feature>
<evidence type="ECO:0000313" key="8">
    <source>
        <dbReference type="EMBL" id="MXO60059.1"/>
    </source>
</evidence>
<dbReference type="InterPro" id="IPR011701">
    <property type="entry name" value="MFS"/>
</dbReference>
<dbReference type="Pfam" id="PF07690">
    <property type="entry name" value="MFS_1"/>
    <property type="match status" value="1"/>
</dbReference>
<reference evidence="8 9" key="1">
    <citation type="submission" date="2019-12" db="EMBL/GenBank/DDBJ databases">
        <title>Genomic-based taxomic classification of the family Erythrobacteraceae.</title>
        <authorList>
            <person name="Xu L."/>
        </authorList>
    </citation>
    <scope>NUCLEOTIDE SEQUENCE [LARGE SCALE GENOMIC DNA]</scope>
    <source>
        <strain evidence="8 9">MCCC 1K01500</strain>
    </source>
</reference>
<evidence type="ECO:0000256" key="5">
    <source>
        <dbReference type="ARBA" id="ARBA00022989"/>
    </source>
</evidence>
<comment type="caution">
    <text evidence="8">The sequence shown here is derived from an EMBL/GenBank/DDBJ whole genome shotgun (WGS) entry which is preliminary data.</text>
</comment>
<dbReference type="GO" id="GO:0005886">
    <property type="term" value="C:plasma membrane"/>
    <property type="evidence" value="ECO:0007669"/>
    <property type="project" value="UniProtKB-SubCell"/>
</dbReference>
<evidence type="ECO:0000256" key="7">
    <source>
        <dbReference type="SAM" id="Phobius"/>
    </source>
</evidence>
<dbReference type="InterPro" id="IPR036259">
    <property type="entry name" value="MFS_trans_sf"/>
</dbReference>
<name>A0A6I4SXJ4_9SPHN</name>
<accession>A0A6I4SXJ4</accession>
<dbReference type="GO" id="GO:0015833">
    <property type="term" value="P:peptide transport"/>
    <property type="evidence" value="ECO:0007669"/>
    <property type="project" value="InterPro"/>
</dbReference>
<feature type="transmembrane region" description="Helical" evidence="7">
    <location>
        <begin position="138"/>
        <end position="156"/>
    </location>
</feature>
<evidence type="ECO:0000313" key="9">
    <source>
        <dbReference type="Proteomes" id="UP000433652"/>
    </source>
</evidence>
<dbReference type="PANTHER" id="PTHR23517:SF15">
    <property type="entry name" value="PROTON-DEPENDENT OLIGOPEPTIDE FAMILY TRANSPORT PROTEIN"/>
    <property type="match status" value="1"/>
</dbReference>
<dbReference type="InterPro" id="IPR050171">
    <property type="entry name" value="MFS_Transporters"/>
</dbReference>
<feature type="transmembrane region" description="Helical" evidence="7">
    <location>
        <begin position="297"/>
        <end position="319"/>
    </location>
</feature>
<dbReference type="RefSeq" id="WP_159795211.1">
    <property type="nucleotide sequence ID" value="NZ_WTYM01000044.1"/>
</dbReference>
<dbReference type="AlphaFoldDB" id="A0A6I4SXJ4"/>
<dbReference type="NCBIfam" id="TIGR00924">
    <property type="entry name" value="yjdL_sub1_fam"/>
    <property type="match status" value="1"/>
</dbReference>
<dbReference type="PANTHER" id="PTHR23517">
    <property type="entry name" value="RESISTANCE PROTEIN MDTM, PUTATIVE-RELATED-RELATED"/>
    <property type="match status" value="1"/>
</dbReference>
<keyword evidence="5 7" id="KW-1133">Transmembrane helix</keyword>
<keyword evidence="4 7" id="KW-0812">Transmembrane</keyword>
<dbReference type="InterPro" id="IPR005279">
    <property type="entry name" value="Dipep/tripep_permease"/>
</dbReference>
<dbReference type="Proteomes" id="UP000433652">
    <property type="component" value="Unassembled WGS sequence"/>
</dbReference>
<feature type="transmembrane region" description="Helical" evidence="7">
    <location>
        <begin position="177"/>
        <end position="196"/>
    </location>
</feature>
<dbReference type="GO" id="GO:1904680">
    <property type="term" value="F:peptide transmembrane transporter activity"/>
    <property type="evidence" value="ECO:0007669"/>
    <property type="project" value="InterPro"/>
</dbReference>
<organism evidence="8 9">
    <name type="scientific">Croceibacterium salegens</name>
    <dbReference type="NCBI Taxonomy" id="1737568"/>
    <lineage>
        <taxon>Bacteria</taxon>
        <taxon>Pseudomonadati</taxon>
        <taxon>Pseudomonadota</taxon>
        <taxon>Alphaproteobacteria</taxon>
        <taxon>Sphingomonadales</taxon>
        <taxon>Erythrobacteraceae</taxon>
        <taxon>Croceibacterium</taxon>
    </lineage>
</organism>
<dbReference type="OrthoDB" id="9772725at2"/>
<evidence type="ECO:0000256" key="4">
    <source>
        <dbReference type="ARBA" id="ARBA00022692"/>
    </source>
</evidence>
<evidence type="ECO:0000256" key="6">
    <source>
        <dbReference type="ARBA" id="ARBA00023136"/>
    </source>
</evidence>
<sequence>MTAAEARPEHLDEAPERADRAFLGHPKGLGYLSAVEWCERFSYYSMQNLLALYMVNYLLPQRFSDVIGLGWLQQWRYGGAEGQVLASAIFGDYSSLVYLTPILGGLLADKWLGRRAALVAGAVVMSIGHFLMAFEGAFIFALATLIVGVGLFKGNIASQVGELYKPGDLRRAMAFQIFYIAINVSVIVAPFISGTLGEKVGWHYGFGCAGVVMVLGLLVYLKAGPWLPPDNKPTAENKAAREALTRNDWNRVIAVFVLVPVMAVALLTNQQIFNAYLVWADQQFDLNFFDYRIPTTWLMALDAALSFSMLVAVAAFWKWRANRTGTEPDELGKMVIGSFFTIAGGLCLVMATVTQGDAKIGLLWPFMFHLLNAIGFSHILPVSLALFTRLAPRQINATVVGIYYLAFFLANQIVGHVGGWYSSMDTAQFWLIHVATAAVGLVAFAAFKMFLAERLMGENEFEPTAA</sequence>
<feature type="transmembrane region" description="Helical" evidence="7">
    <location>
        <begin position="366"/>
        <end position="387"/>
    </location>
</feature>
<feature type="transmembrane region" description="Helical" evidence="7">
    <location>
        <begin position="331"/>
        <end position="354"/>
    </location>
</feature>
<keyword evidence="6 7" id="KW-0472">Membrane</keyword>
<dbReference type="CDD" id="cd17346">
    <property type="entry name" value="MFS_DtpA_like"/>
    <property type="match status" value="1"/>
</dbReference>
<evidence type="ECO:0000256" key="3">
    <source>
        <dbReference type="ARBA" id="ARBA00022475"/>
    </source>
</evidence>
<comment type="subcellular location">
    <subcellularLocation>
        <location evidence="1">Cell membrane</location>
        <topology evidence="1">Multi-pass membrane protein</topology>
    </subcellularLocation>
</comment>
<dbReference type="Gene3D" id="1.20.1250.20">
    <property type="entry name" value="MFS general substrate transporter like domains"/>
    <property type="match status" value="2"/>
</dbReference>
<keyword evidence="9" id="KW-1185">Reference proteome</keyword>
<gene>
    <name evidence="8" type="ORF">GRI89_10965</name>
</gene>
<evidence type="ECO:0000256" key="1">
    <source>
        <dbReference type="ARBA" id="ARBA00004651"/>
    </source>
</evidence>
<dbReference type="EMBL" id="WTYM01000044">
    <property type="protein sequence ID" value="MXO60059.1"/>
    <property type="molecule type" value="Genomic_DNA"/>
</dbReference>
<keyword evidence="2" id="KW-0813">Transport</keyword>
<feature type="transmembrane region" description="Helical" evidence="7">
    <location>
        <begin position="84"/>
        <end position="108"/>
    </location>
</feature>
<feature type="transmembrane region" description="Helical" evidence="7">
    <location>
        <begin position="252"/>
        <end position="277"/>
    </location>
</feature>